<feature type="region of interest" description="Disordered" evidence="11">
    <location>
        <begin position="1"/>
        <end position="31"/>
    </location>
</feature>
<dbReference type="InterPro" id="IPR056438">
    <property type="entry name" value="Znf-C2H2_CTCF"/>
</dbReference>
<dbReference type="GO" id="GO:0045893">
    <property type="term" value="P:positive regulation of DNA-templated transcription"/>
    <property type="evidence" value="ECO:0007669"/>
    <property type="project" value="UniProtKB-ARBA"/>
</dbReference>
<dbReference type="EMBL" id="REGN01000293">
    <property type="protein sequence ID" value="RNA42961.1"/>
    <property type="molecule type" value="Genomic_DNA"/>
</dbReference>
<evidence type="ECO:0000256" key="6">
    <source>
        <dbReference type="ARBA" id="ARBA00023015"/>
    </source>
</evidence>
<feature type="domain" description="C2H2-type" evidence="12">
    <location>
        <begin position="68"/>
        <end position="95"/>
    </location>
</feature>
<feature type="domain" description="C2H2-type" evidence="12">
    <location>
        <begin position="96"/>
        <end position="124"/>
    </location>
</feature>
<feature type="domain" description="C2H2-type" evidence="12">
    <location>
        <begin position="264"/>
        <end position="291"/>
    </location>
</feature>
<dbReference type="PANTHER" id="PTHR24404">
    <property type="entry name" value="ZINC FINGER PROTEIN"/>
    <property type="match status" value="1"/>
</dbReference>
<evidence type="ECO:0000256" key="1">
    <source>
        <dbReference type="ARBA" id="ARBA00004123"/>
    </source>
</evidence>
<reference evidence="13 14" key="1">
    <citation type="journal article" date="2018" name="Sci. Rep.">
        <title>Genomic signatures of local adaptation to the degree of environmental predictability in rotifers.</title>
        <authorList>
            <person name="Franch-Gras L."/>
            <person name="Hahn C."/>
            <person name="Garcia-Roger E.M."/>
            <person name="Carmona M.J."/>
            <person name="Serra M."/>
            <person name="Gomez A."/>
        </authorList>
    </citation>
    <scope>NUCLEOTIDE SEQUENCE [LARGE SCALE GENOMIC DNA]</scope>
    <source>
        <strain evidence="13">HYR1</strain>
    </source>
</reference>
<evidence type="ECO:0000256" key="9">
    <source>
        <dbReference type="ARBA" id="ARBA00023242"/>
    </source>
</evidence>
<keyword evidence="2" id="KW-0479">Metal-binding</keyword>
<evidence type="ECO:0000256" key="2">
    <source>
        <dbReference type="ARBA" id="ARBA00022723"/>
    </source>
</evidence>
<dbReference type="SUPFAM" id="SSF57667">
    <property type="entry name" value="beta-beta-alpha zinc fingers"/>
    <property type="match status" value="4"/>
</dbReference>
<dbReference type="GO" id="GO:0003700">
    <property type="term" value="F:DNA-binding transcription factor activity"/>
    <property type="evidence" value="ECO:0007669"/>
    <property type="project" value="TreeGrafter"/>
</dbReference>
<dbReference type="Pfam" id="PF23611">
    <property type="entry name" value="zf-C2H2_16"/>
    <property type="match status" value="2"/>
</dbReference>
<dbReference type="GO" id="GO:0006357">
    <property type="term" value="P:regulation of transcription by RNA polymerase II"/>
    <property type="evidence" value="ECO:0007669"/>
    <property type="project" value="TreeGrafter"/>
</dbReference>
<protein>
    <submittedName>
        <fullName evidence="13">Transcriptional repressor CTCF-like isoform X1</fullName>
    </submittedName>
</protein>
<evidence type="ECO:0000256" key="11">
    <source>
        <dbReference type="SAM" id="MobiDB-lite"/>
    </source>
</evidence>
<dbReference type="STRING" id="10195.A0A3M7T4P0"/>
<dbReference type="SMART" id="SM00355">
    <property type="entry name" value="ZnF_C2H2"/>
    <property type="match status" value="8"/>
</dbReference>
<feature type="domain" description="C2H2-type" evidence="12">
    <location>
        <begin position="153"/>
        <end position="180"/>
    </location>
</feature>
<evidence type="ECO:0000256" key="10">
    <source>
        <dbReference type="PROSITE-ProRule" id="PRU00042"/>
    </source>
</evidence>
<dbReference type="FunFam" id="3.30.160.60:FF:000373">
    <property type="entry name" value="Putative transcriptional repressor ctcf"/>
    <property type="match status" value="1"/>
</dbReference>
<dbReference type="GO" id="GO:0000978">
    <property type="term" value="F:RNA polymerase II cis-regulatory region sequence-specific DNA binding"/>
    <property type="evidence" value="ECO:0007669"/>
    <property type="project" value="TreeGrafter"/>
</dbReference>
<dbReference type="PROSITE" id="PS00028">
    <property type="entry name" value="ZINC_FINGER_C2H2_1"/>
    <property type="match status" value="5"/>
</dbReference>
<dbReference type="InterPro" id="IPR013087">
    <property type="entry name" value="Znf_C2H2_type"/>
</dbReference>
<proteinExistence type="predicted"/>
<keyword evidence="14" id="KW-1185">Reference proteome</keyword>
<dbReference type="FunFam" id="3.30.160.60:FF:000100">
    <property type="entry name" value="Zinc finger 45-like"/>
    <property type="match status" value="1"/>
</dbReference>
<dbReference type="GO" id="GO:0008270">
    <property type="term" value="F:zinc ion binding"/>
    <property type="evidence" value="ECO:0007669"/>
    <property type="project" value="UniProtKB-KW"/>
</dbReference>
<keyword evidence="4 10" id="KW-0863">Zinc-finger</keyword>
<accession>A0A3M7T4P0</accession>
<dbReference type="PANTHER" id="PTHR24404:SF110">
    <property type="entry name" value="C2H2-TYPE DOMAIN-CONTAINING PROTEIN"/>
    <property type="match status" value="1"/>
</dbReference>
<keyword evidence="9" id="KW-0539">Nucleus</keyword>
<evidence type="ECO:0000259" key="12">
    <source>
        <dbReference type="PROSITE" id="PS50157"/>
    </source>
</evidence>
<dbReference type="InterPro" id="IPR036236">
    <property type="entry name" value="Znf_C2H2_sf"/>
</dbReference>
<evidence type="ECO:0000313" key="14">
    <source>
        <dbReference type="Proteomes" id="UP000276133"/>
    </source>
</evidence>
<comment type="caution">
    <text evidence="13">The sequence shown here is derived from an EMBL/GenBank/DDBJ whole genome shotgun (WGS) entry which is preliminary data.</text>
</comment>
<dbReference type="InterPro" id="IPR050589">
    <property type="entry name" value="Ikaros_C2H2-ZF"/>
</dbReference>
<sequence>MLAQNSNSTDSISSEETTRKRKRSYALDHVSSSSKKMHLKCSKCSFSTTSQKKLDKHLAQPECDSKELQCEYCIRKFKDFSTLEHHRNLHLGIKPYKCDHCDSFFGTKSEMSRHIKYKHTMEKPHKCTYCDYSTVELSKLKRHVRVHTDERPYLCHLCDYASRDTFRLKRHLRTHTGEKPYECPICKNKFSQSNGLKAHIKTFHSEVPIIVDDQGSPIQNAIKSNKKNSIKKEAKYYSEEKSKLSSFILTKSDAFLNSNTDDFFTCDQCFMRFLTKDLLIEHKVKHTGERPFECQICGMKFSHKFALRAHLLSHDAGHNERLSQTLTTASQMTKNRFLHRKNKFIELMEGSSFKWTDEKSRITFEVKQTLEEMIESLCDSLEPRTAIQILTLSSMPDFQEHCEENPMFSASQTSHNEFR</sequence>
<dbReference type="Proteomes" id="UP000276133">
    <property type="component" value="Unassembled WGS sequence"/>
</dbReference>
<organism evidence="13 14">
    <name type="scientific">Brachionus plicatilis</name>
    <name type="common">Marine rotifer</name>
    <name type="synonym">Brachionus muelleri</name>
    <dbReference type="NCBI Taxonomy" id="10195"/>
    <lineage>
        <taxon>Eukaryota</taxon>
        <taxon>Metazoa</taxon>
        <taxon>Spiralia</taxon>
        <taxon>Gnathifera</taxon>
        <taxon>Rotifera</taxon>
        <taxon>Eurotatoria</taxon>
        <taxon>Monogononta</taxon>
        <taxon>Pseudotrocha</taxon>
        <taxon>Ploima</taxon>
        <taxon>Brachionidae</taxon>
        <taxon>Brachionus</taxon>
    </lineage>
</organism>
<evidence type="ECO:0000256" key="3">
    <source>
        <dbReference type="ARBA" id="ARBA00022737"/>
    </source>
</evidence>
<keyword evidence="7" id="KW-0238">DNA-binding</keyword>
<dbReference type="FunFam" id="3.30.160.60:FF:000702">
    <property type="entry name" value="Transcription factor E4F1 isoform 1"/>
    <property type="match status" value="1"/>
</dbReference>
<dbReference type="Gene3D" id="3.30.160.60">
    <property type="entry name" value="Classic Zinc Finger"/>
    <property type="match status" value="7"/>
</dbReference>
<keyword evidence="8" id="KW-0804">Transcription</keyword>
<evidence type="ECO:0000256" key="7">
    <source>
        <dbReference type="ARBA" id="ARBA00023125"/>
    </source>
</evidence>
<dbReference type="OrthoDB" id="6077919at2759"/>
<evidence type="ECO:0000256" key="4">
    <source>
        <dbReference type="ARBA" id="ARBA00022771"/>
    </source>
</evidence>
<keyword evidence="3" id="KW-0677">Repeat</keyword>
<gene>
    <name evidence="13" type="ORF">BpHYR1_011374</name>
</gene>
<evidence type="ECO:0000313" key="13">
    <source>
        <dbReference type="EMBL" id="RNA42961.1"/>
    </source>
</evidence>
<feature type="compositionally biased region" description="Polar residues" evidence="11">
    <location>
        <begin position="1"/>
        <end position="15"/>
    </location>
</feature>
<keyword evidence="6" id="KW-0805">Transcription regulation</keyword>
<feature type="domain" description="C2H2-type" evidence="12">
    <location>
        <begin position="125"/>
        <end position="152"/>
    </location>
</feature>
<dbReference type="AlphaFoldDB" id="A0A3M7T4P0"/>
<dbReference type="GO" id="GO:0005694">
    <property type="term" value="C:chromosome"/>
    <property type="evidence" value="ECO:0007669"/>
    <property type="project" value="UniProtKB-ARBA"/>
</dbReference>
<keyword evidence="5" id="KW-0862">Zinc</keyword>
<evidence type="ECO:0000256" key="5">
    <source>
        <dbReference type="ARBA" id="ARBA00022833"/>
    </source>
</evidence>
<dbReference type="GO" id="GO:0005634">
    <property type="term" value="C:nucleus"/>
    <property type="evidence" value="ECO:0007669"/>
    <property type="project" value="UniProtKB-SubCell"/>
</dbReference>
<dbReference type="FunFam" id="3.30.160.60:FF:000049">
    <property type="entry name" value="transcriptional repressor CTCF isoform X1"/>
    <property type="match status" value="1"/>
</dbReference>
<feature type="domain" description="C2H2-type" evidence="12">
    <location>
        <begin position="292"/>
        <end position="319"/>
    </location>
</feature>
<feature type="domain" description="C2H2-type" evidence="12">
    <location>
        <begin position="181"/>
        <end position="205"/>
    </location>
</feature>
<dbReference type="PROSITE" id="PS50157">
    <property type="entry name" value="ZINC_FINGER_C2H2_2"/>
    <property type="match status" value="7"/>
</dbReference>
<dbReference type="FunFam" id="3.30.160.60:FF:001732">
    <property type="entry name" value="Zgc:162936"/>
    <property type="match status" value="1"/>
</dbReference>
<evidence type="ECO:0000256" key="8">
    <source>
        <dbReference type="ARBA" id="ARBA00023163"/>
    </source>
</evidence>
<comment type="subcellular location">
    <subcellularLocation>
        <location evidence="1">Nucleus</location>
    </subcellularLocation>
</comment>
<dbReference type="Pfam" id="PF00096">
    <property type="entry name" value="zf-C2H2"/>
    <property type="match status" value="2"/>
</dbReference>
<name>A0A3M7T4P0_BRAPC</name>